<evidence type="ECO:0000313" key="4">
    <source>
        <dbReference type="EMBL" id="CDO51707.1"/>
    </source>
</evidence>
<gene>
    <name evidence="4" type="ORF">BN980_GECA01s10988g</name>
    <name evidence="5" type="ORF">DV451_004383</name>
</gene>
<dbReference type="STRING" id="1173061.A0A0J9X3M1"/>
<keyword evidence="4" id="KW-0689">Ribosomal protein</keyword>
<dbReference type="Pfam" id="PF18126">
    <property type="entry name" value="Mitoc_mL59"/>
    <property type="match status" value="1"/>
</dbReference>
<keyword evidence="1" id="KW-0175">Coiled coil</keyword>
<dbReference type="GO" id="GO:0005762">
    <property type="term" value="C:mitochondrial large ribosomal subunit"/>
    <property type="evidence" value="ECO:0007669"/>
    <property type="project" value="InterPro"/>
</dbReference>
<protein>
    <submittedName>
        <fullName evidence="4">Similar to Saccharomyces cerevisiae YGR076C MRPL25 Mitochondrial ribosomal protein of the large subunit</fullName>
    </submittedName>
</protein>
<sequence>MKPTTSLLHQVEAAITRQAPRLRQRVLAQTVIERAETAAATSDVNPYFAQLPKPLADFFAKYPPTPYREYADKPTSTEAPDANPFLPNQHPITKRVHDPVYSRRRQSDLYKAAYRNGIAHLLPKMAGDKKFYEEKYETKTPVKGSVRFKLSKAERKAPERKKEMEEALAKADELIAKARGARFKRRLAAKAKQPMPWF</sequence>
<reference evidence="5" key="2">
    <citation type="journal article" date="2020" name="Front. Microbiol.">
        <title>Phenotypic and Genetic Characterization of the Cheese Ripening Yeast Geotrichum candidum.</title>
        <authorList>
            <person name="Perkins V."/>
            <person name="Vignola S."/>
            <person name="Lessard M.H."/>
            <person name="Plante P.L."/>
            <person name="Corbeil J."/>
            <person name="Dugat-Bony E."/>
            <person name="Frenette M."/>
            <person name="Labrie S."/>
        </authorList>
    </citation>
    <scope>NUCLEOTIDE SEQUENCE</scope>
    <source>
        <strain evidence="5">LMA-70</strain>
    </source>
</reference>
<evidence type="ECO:0000313" key="5">
    <source>
        <dbReference type="EMBL" id="KAF5096158.1"/>
    </source>
</evidence>
<feature type="region of interest" description="Disordered" evidence="2">
    <location>
        <begin position="72"/>
        <end position="92"/>
    </location>
</feature>
<dbReference type="PANTHER" id="PTHR28041:SF1">
    <property type="entry name" value="LARGE RIBOSOMAL SUBUNIT PROTEIN ML59"/>
    <property type="match status" value="1"/>
</dbReference>
<dbReference type="PANTHER" id="PTHR28041">
    <property type="entry name" value="54S RIBOSOMAL PROTEIN L25, MITOCHONDRIAL"/>
    <property type="match status" value="1"/>
</dbReference>
<evidence type="ECO:0000313" key="6">
    <source>
        <dbReference type="Proteomes" id="UP000242525"/>
    </source>
</evidence>
<dbReference type="Proteomes" id="UP000242525">
    <property type="component" value="Unassembled WGS sequence"/>
</dbReference>
<reference evidence="4 6" key="1">
    <citation type="submission" date="2014-03" db="EMBL/GenBank/DDBJ databases">
        <authorList>
            <person name="Casaregola S."/>
        </authorList>
    </citation>
    <scope>NUCLEOTIDE SEQUENCE [LARGE SCALE GENOMIC DNA]</scope>
    <source>
        <strain evidence="4 6">CLIB 918</strain>
    </source>
</reference>
<keyword evidence="6" id="KW-1185">Reference proteome</keyword>
<accession>A0A0J9X3M1</accession>
<keyword evidence="4" id="KW-0687">Ribonucleoprotein</keyword>
<proteinExistence type="predicted"/>
<dbReference type="EMBL" id="CCBN010000001">
    <property type="protein sequence ID" value="CDO51707.1"/>
    <property type="molecule type" value="Genomic_DNA"/>
</dbReference>
<reference evidence="5" key="3">
    <citation type="submission" date="2020-01" db="EMBL/GenBank/DDBJ databases">
        <authorList>
            <person name="Perkins V."/>
            <person name="Lessard M.-H."/>
            <person name="Dugat-Bony E."/>
            <person name="Frenette M."/>
            <person name="Labrie S."/>
        </authorList>
    </citation>
    <scope>NUCLEOTIDE SEQUENCE</scope>
    <source>
        <strain evidence="5">LMA-70</strain>
    </source>
</reference>
<feature type="coiled-coil region" evidence="1">
    <location>
        <begin position="150"/>
        <end position="181"/>
    </location>
</feature>
<organism evidence="4 6">
    <name type="scientific">Geotrichum candidum</name>
    <name type="common">Oospora lactis</name>
    <name type="synonym">Dipodascus geotrichum</name>
    <dbReference type="NCBI Taxonomy" id="1173061"/>
    <lineage>
        <taxon>Eukaryota</taxon>
        <taxon>Fungi</taxon>
        <taxon>Dikarya</taxon>
        <taxon>Ascomycota</taxon>
        <taxon>Saccharomycotina</taxon>
        <taxon>Dipodascomycetes</taxon>
        <taxon>Dipodascales</taxon>
        <taxon>Dipodascaceae</taxon>
        <taxon>Geotrichum</taxon>
    </lineage>
</organism>
<evidence type="ECO:0000259" key="3">
    <source>
        <dbReference type="Pfam" id="PF18126"/>
    </source>
</evidence>
<evidence type="ECO:0000256" key="2">
    <source>
        <dbReference type="SAM" id="MobiDB-lite"/>
    </source>
</evidence>
<comment type="caution">
    <text evidence="4">The sequence shown here is derived from an EMBL/GenBank/DDBJ whole genome shotgun (WGS) entry which is preliminary data.</text>
</comment>
<dbReference type="AlphaFoldDB" id="A0A0J9X3M1"/>
<feature type="domain" description="Large ribosomal subunit protein mL59" evidence="3">
    <location>
        <begin position="54"/>
        <end position="179"/>
    </location>
</feature>
<dbReference type="EMBL" id="QQZK01000124">
    <property type="protein sequence ID" value="KAF5096158.1"/>
    <property type="molecule type" value="Genomic_DNA"/>
</dbReference>
<name>A0A0J9X3M1_GEOCN</name>
<dbReference type="Proteomes" id="UP000750522">
    <property type="component" value="Unassembled WGS sequence"/>
</dbReference>
<dbReference type="InterPro" id="IPR037507">
    <property type="entry name" value="Ribosomal_mL59"/>
</dbReference>
<dbReference type="GO" id="GO:0003735">
    <property type="term" value="F:structural constituent of ribosome"/>
    <property type="evidence" value="ECO:0007669"/>
    <property type="project" value="InterPro"/>
</dbReference>
<dbReference type="OrthoDB" id="18529at2759"/>
<evidence type="ECO:0000256" key="1">
    <source>
        <dbReference type="SAM" id="Coils"/>
    </source>
</evidence>
<dbReference type="InterPro" id="IPR040922">
    <property type="entry name" value="Ribosomal_mL59_dom"/>
</dbReference>